<dbReference type="PANTHER" id="PTHR19288:SF90">
    <property type="entry name" value="OS08G0542600 PROTEIN"/>
    <property type="match status" value="1"/>
</dbReference>
<dbReference type="RefSeq" id="WP_302108414.1">
    <property type="nucleotide sequence ID" value="NZ_JAUKTR010000001.1"/>
</dbReference>
<keyword evidence="2" id="KW-1185">Reference proteome</keyword>
<gene>
    <name evidence="1" type="ORF">Q0812_00930</name>
</gene>
<dbReference type="InterPro" id="IPR006356">
    <property type="entry name" value="HAD-SF_hydro_IIA_hyp3"/>
</dbReference>
<dbReference type="PANTHER" id="PTHR19288">
    <property type="entry name" value="4-NITROPHENYLPHOSPHATASE-RELATED"/>
    <property type="match status" value="1"/>
</dbReference>
<dbReference type="InterPro" id="IPR036412">
    <property type="entry name" value="HAD-like_sf"/>
</dbReference>
<comment type="caution">
    <text evidence="1">The sequence shown here is derived from an EMBL/GenBank/DDBJ whole genome shotgun (WGS) entry which is preliminary data.</text>
</comment>
<dbReference type="NCBIfam" id="TIGR01460">
    <property type="entry name" value="HAD-SF-IIA"/>
    <property type="match status" value="1"/>
</dbReference>
<dbReference type="InterPro" id="IPR006357">
    <property type="entry name" value="HAD-SF_hydro_IIA"/>
</dbReference>
<dbReference type="Pfam" id="PF13344">
    <property type="entry name" value="Hydrolase_6"/>
    <property type="match status" value="1"/>
</dbReference>
<evidence type="ECO:0000313" key="2">
    <source>
        <dbReference type="Proteomes" id="UP001169063"/>
    </source>
</evidence>
<dbReference type="EMBL" id="JAUKTR010000001">
    <property type="protein sequence ID" value="MDO1557989.1"/>
    <property type="molecule type" value="Genomic_DNA"/>
</dbReference>
<organism evidence="1 2">
    <name type="scientific">Peiella sedimenti</name>
    <dbReference type="NCBI Taxonomy" id="3061083"/>
    <lineage>
        <taxon>Bacteria</taxon>
        <taxon>Pseudomonadati</taxon>
        <taxon>Pseudomonadota</taxon>
        <taxon>Alphaproteobacteria</taxon>
        <taxon>Caulobacterales</taxon>
        <taxon>Caulobacteraceae</taxon>
        <taxon>Peiella</taxon>
    </lineage>
</organism>
<reference evidence="1" key="1">
    <citation type="submission" date="2023-07" db="EMBL/GenBank/DDBJ databases">
        <title>Brevundimonas soil sp. nov., isolated from the soil of chemical plant.</title>
        <authorList>
            <person name="Wu N."/>
        </authorList>
    </citation>
    <scope>NUCLEOTIDE SEQUENCE</scope>
    <source>
        <strain evidence="1">XZ-24</strain>
    </source>
</reference>
<dbReference type="Proteomes" id="UP001169063">
    <property type="component" value="Unassembled WGS sequence"/>
</dbReference>
<dbReference type="NCBIfam" id="TIGR01459">
    <property type="entry name" value="HAD-SF-IIA-hyp4"/>
    <property type="match status" value="1"/>
</dbReference>
<dbReference type="InterPro" id="IPR023214">
    <property type="entry name" value="HAD_sf"/>
</dbReference>
<evidence type="ECO:0000313" key="1">
    <source>
        <dbReference type="EMBL" id="MDO1557989.1"/>
    </source>
</evidence>
<dbReference type="GO" id="GO:0016787">
    <property type="term" value="F:hydrolase activity"/>
    <property type="evidence" value="ECO:0007669"/>
    <property type="project" value="UniProtKB-KW"/>
</dbReference>
<keyword evidence="1" id="KW-0378">Hydrolase</keyword>
<dbReference type="Pfam" id="PF13242">
    <property type="entry name" value="Hydrolase_like"/>
    <property type="match status" value="1"/>
</dbReference>
<accession>A0ABT8SJ26</accession>
<name>A0ABT8SJ26_9CAUL</name>
<dbReference type="CDD" id="cd07525">
    <property type="entry name" value="HAD_like"/>
    <property type="match status" value="1"/>
</dbReference>
<dbReference type="SUPFAM" id="SSF56784">
    <property type="entry name" value="HAD-like"/>
    <property type="match status" value="1"/>
</dbReference>
<proteinExistence type="predicted"/>
<dbReference type="Gene3D" id="3.40.50.1000">
    <property type="entry name" value="HAD superfamily/HAD-like"/>
    <property type="match status" value="2"/>
</dbReference>
<protein>
    <submittedName>
        <fullName evidence="1">TIGR01459 family HAD-type hydrolase</fullName>
    </submittedName>
</protein>
<sequence>MTDQLSGLSRLTGDYDVLLCDVWGVIHNGCERHPAACEALMNWRDQGGAVVLITNAPRPSSDILPQLEALKVPRQVWDGFVSSGDATRAELKARGPAGAWALGPERDLALYEGTGITPLPSADSAAFISCTGLYDDEKDDPQDYREALAACAERGLEMICANPDRKVHRGDHLIWCAGALADVYESLGGKVVMAGKPFAPIYRACLAEAERITGRDVDPARVLCIGDGLPTDVKGGNDQGLDVLFISGGLHRDEGEAAELLERHGLSARWVMPALRW</sequence>